<reference evidence="3" key="1">
    <citation type="submission" date="2017-08" db="EMBL/GenBank/DDBJ databases">
        <authorList>
            <person name="Varghese N."/>
            <person name="Submissions S."/>
        </authorList>
    </citation>
    <scope>NUCLEOTIDE SEQUENCE [LARGE SCALE GENOMIC DNA]</scope>
    <source>
        <strain evidence="3">JC22</strain>
    </source>
</reference>
<keyword evidence="1" id="KW-1133">Transmembrane helix</keyword>
<feature type="transmembrane region" description="Helical" evidence="1">
    <location>
        <begin position="45"/>
        <end position="70"/>
    </location>
</feature>
<protein>
    <submittedName>
        <fullName evidence="2">Uncharacterized protein DUF3995</fullName>
    </submittedName>
</protein>
<sequence>MIKILIGLTSLLFIIIGMLHVFWAFGGRWGVNSALPTKDDSNLPVLRPSMVGTLFIGLLCFFASVLLLVQIDLMVVLKSSPLSKWLCIAGGIVFLLRAIGEGKYVGFFKKIKHTRFAKQDTAFYSPLCVWISLIFLLASLQ</sequence>
<feature type="transmembrane region" description="Helical" evidence="1">
    <location>
        <begin position="121"/>
        <end position="140"/>
    </location>
</feature>
<dbReference type="Proteomes" id="UP000219636">
    <property type="component" value="Unassembled WGS sequence"/>
</dbReference>
<name>A0A285SF52_9BACL</name>
<dbReference type="RefSeq" id="WP_097073254.1">
    <property type="nucleotide sequence ID" value="NZ_OBMQ01000004.1"/>
</dbReference>
<dbReference type="EMBL" id="OBMQ01000004">
    <property type="protein sequence ID" value="SOC06562.1"/>
    <property type="molecule type" value="Genomic_DNA"/>
</dbReference>
<proteinExistence type="predicted"/>
<evidence type="ECO:0000313" key="2">
    <source>
        <dbReference type="EMBL" id="SOC06562.1"/>
    </source>
</evidence>
<dbReference type="AlphaFoldDB" id="A0A285SF52"/>
<dbReference type="OrthoDB" id="8590912at2"/>
<accession>A0A285SF52</accession>
<organism evidence="2 3">
    <name type="scientific">Ureibacillus xyleni</name>
    <dbReference type="NCBI Taxonomy" id="614648"/>
    <lineage>
        <taxon>Bacteria</taxon>
        <taxon>Bacillati</taxon>
        <taxon>Bacillota</taxon>
        <taxon>Bacilli</taxon>
        <taxon>Bacillales</taxon>
        <taxon>Caryophanaceae</taxon>
        <taxon>Ureibacillus</taxon>
    </lineage>
</organism>
<dbReference type="InterPro" id="IPR025058">
    <property type="entry name" value="DUF3995"/>
</dbReference>
<dbReference type="Pfam" id="PF13160">
    <property type="entry name" value="DUF3995"/>
    <property type="match status" value="1"/>
</dbReference>
<keyword evidence="1" id="KW-0812">Transmembrane</keyword>
<feature type="transmembrane region" description="Helical" evidence="1">
    <location>
        <begin position="6"/>
        <end position="25"/>
    </location>
</feature>
<evidence type="ECO:0000256" key="1">
    <source>
        <dbReference type="SAM" id="Phobius"/>
    </source>
</evidence>
<evidence type="ECO:0000313" key="3">
    <source>
        <dbReference type="Proteomes" id="UP000219636"/>
    </source>
</evidence>
<feature type="transmembrane region" description="Helical" evidence="1">
    <location>
        <begin position="82"/>
        <end position="100"/>
    </location>
</feature>
<keyword evidence="1" id="KW-0472">Membrane</keyword>
<gene>
    <name evidence="2" type="ORF">SAMN05880501_104310</name>
</gene>
<keyword evidence="3" id="KW-1185">Reference proteome</keyword>